<sequence length="136" mass="15916">MPRSRPRKVRRMTAPEIITQKKSVRRGVRVKMAEDETQQQPKDNPYSFNSFVTRGSQNFDEVGDRNLSNETKDAHSRFSYQEKSNSAKIVDLFAEEDEVDDDDNPFSFKEFVKKEKRVGVYISEGDGESDEMVRRW</sequence>
<dbReference type="Proteomes" id="UP000230750">
    <property type="component" value="Unassembled WGS sequence"/>
</dbReference>
<dbReference type="EMBL" id="MRZV01000938">
    <property type="protein sequence ID" value="PIK42403.1"/>
    <property type="molecule type" value="Genomic_DNA"/>
</dbReference>
<evidence type="ECO:0000313" key="3">
    <source>
        <dbReference type="Proteomes" id="UP000230750"/>
    </source>
</evidence>
<organism evidence="2 3">
    <name type="scientific">Stichopus japonicus</name>
    <name type="common">Sea cucumber</name>
    <dbReference type="NCBI Taxonomy" id="307972"/>
    <lineage>
        <taxon>Eukaryota</taxon>
        <taxon>Metazoa</taxon>
        <taxon>Echinodermata</taxon>
        <taxon>Eleutherozoa</taxon>
        <taxon>Echinozoa</taxon>
        <taxon>Holothuroidea</taxon>
        <taxon>Aspidochirotacea</taxon>
        <taxon>Aspidochirotida</taxon>
        <taxon>Stichopodidae</taxon>
        <taxon>Apostichopus</taxon>
    </lineage>
</organism>
<gene>
    <name evidence="2" type="ORF">BSL78_20765</name>
</gene>
<proteinExistence type="predicted"/>
<protein>
    <submittedName>
        <fullName evidence="2">Uncharacterized protein</fullName>
    </submittedName>
</protein>
<evidence type="ECO:0000256" key="1">
    <source>
        <dbReference type="SAM" id="MobiDB-lite"/>
    </source>
</evidence>
<dbReference type="AlphaFoldDB" id="A0A2G8K363"/>
<feature type="compositionally biased region" description="Polar residues" evidence="1">
    <location>
        <begin position="38"/>
        <end position="53"/>
    </location>
</feature>
<evidence type="ECO:0000313" key="2">
    <source>
        <dbReference type="EMBL" id="PIK42403.1"/>
    </source>
</evidence>
<feature type="region of interest" description="Disordered" evidence="1">
    <location>
        <begin position="24"/>
        <end position="53"/>
    </location>
</feature>
<keyword evidence="3" id="KW-1185">Reference proteome</keyword>
<accession>A0A2G8K363</accession>
<comment type="caution">
    <text evidence="2">The sequence shown here is derived from an EMBL/GenBank/DDBJ whole genome shotgun (WGS) entry which is preliminary data.</text>
</comment>
<name>A0A2G8K363_STIJA</name>
<reference evidence="2 3" key="1">
    <citation type="journal article" date="2017" name="PLoS Biol.">
        <title>The sea cucumber genome provides insights into morphological evolution and visceral regeneration.</title>
        <authorList>
            <person name="Zhang X."/>
            <person name="Sun L."/>
            <person name="Yuan J."/>
            <person name="Sun Y."/>
            <person name="Gao Y."/>
            <person name="Zhang L."/>
            <person name="Li S."/>
            <person name="Dai H."/>
            <person name="Hamel J.F."/>
            <person name="Liu C."/>
            <person name="Yu Y."/>
            <person name="Liu S."/>
            <person name="Lin W."/>
            <person name="Guo K."/>
            <person name="Jin S."/>
            <person name="Xu P."/>
            <person name="Storey K.B."/>
            <person name="Huan P."/>
            <person name="Zhang T."/>
            <person name="Zhou Y."/>
            <person name="Zhang J."/>
            <person name="Lin C."/>
            <person name="Li X."/>
            <person name="Xing L."/>
            <person name="Huo D."/>
            <person name="Sun M."/>
            <person name="Wang L."/>
            <person name="Mercier A."/>
            <person name="Li F."/>
            <person name="Yang H."/>
            <person name="Xiang J."/>
        </authorList>
    </citation>
    <scope>NUCLEOTIDE SEQUENCE [LARGE SCALE GENOMIC DNA]</scope>
    <source>
        <strain evidence="2">Shaxun</strain>
        <tissue evidence="2">Muscle</tissue>
    </source>
</reference>